<dbReference type="PANTHER" id="PTHR34383">
    <property type="entry name" value="POLYPHOSPHATE:AMP PHOSPHOTRANSFERASE-RELATED"/>
    <property type="match status" value="1"/>
</dbReference>
<dbReference type="SUPFAM" id="SSF52540">
    <property type="entry name" value="P-loop containing nucleoside triphosphate hydrolases"/>
    <property type="match status" value="1"/>
</dbReference>
<keyword evidence="7" id="KW-1185">Reference proteome</keyword>
<dbReference type="NCBIfam" id="TIGR03709">
    <property type="entry name" value="PPK2_rel_1"/>
    <property type="match status" value="1"/>
</dbReference>
<comment type="caution">
    <text evidence="6">The sequence shown here is derived from an EMBL/GenBank/DDBJ whole genome shotgun (WGS) entry which is preliminary data.</text>
</comment>
<keyword evidence="3 6" id="KW-0418">Kinase</keyword>
<comment type="similarity">
    <text evidence="1">Belongs to the polyphosphate kinase 2 (PPK2) family. Class I subfamily.</text>
</comment>
<feature type="coiled-coil region" evidence="4">
    <location>
        <begin position="23"/>
        <end position="50"/>
    </location>
</feature>
<protein>
    <submittedName>
        <fullName evidence="6">Polyphosphate kinase 2 family protein</fullName>
    </submittedName>
</protein>
<evidence type="ECO:0000256" key="2">
    <source>
        <dbReference type="ARBA" id="ARBA00022679"/>
    </source>
</evidence>
<dbReference type="GO" id="GO:0008976">
    <property type="term" value="F:polyphosphate kinase activity"/>
    <property type="evidence" value="ECO:0007669"/>
    <property type="project" value="InterPro"/>
</dbReference>
<dbReference type="AlphaFoldDB" id="A0A4S3M1N8"/>
<evidence type="ECO:0000259" key="5">
    <source>
        <dbReference type="Pfam" id="PF03976"/>
    </source>
</evidence>
<dbReference type="Pfam" id="PF03976">
    <property type="entry name" value="PPK2"/>
    <property type="match status" value="1"/>
</dbReference>
<dbReference type="InterPro" id="IPR016898">
    <property type="entry name" value="Polyphosphate_phosphotransfera"/>
</dbReference>
<evidence type="ECO:0000256" key="3">
    <source>
        <dbReference type="ARBA" id="ARBA00022777"/>
    </source>
</evidence>
<dbReference type="GO" id="GO:0006797">
    <property type="term" value="P:polyphosphate metabolic process"/>
    <property type="evidence" value="ECO:0007669"/>
    <property type="project" value="InterPro"/>
</dbReference>
<organism evidence="6 7">
    <name type="scientific">Robertkochia marina</name>
    <dbReference type="NCBI Taxonomy" id="1227945"/>
    <lineage>
        <taxon>Bacteria</taxon>
        <taxon>Pseudomonadati</taxon>
        <taxon>Bacteroidota</taxon>
        <taxon>Flavobacteriia</taxon>
        <taxon>Flavobacteriales</taxon>
        <taxon>Flavobacteriaceae</taxon>
        <taxon>Robertkochia</taxon>
    </lineage>
</organism>
<dbReference type="InterPro" id="IPR027417">
    <property type="entry name" value="P-loop_NTPase"/>
</dbReference>
<sequence length="292" mass="35042">MDKIKSEDFRVDRPVHLSELNTYNDLNSNDDELKKRLAETRRKLGKLQDVMYAHGKYAVLICFQGMDTSGKDSLIREVFKDFNMRGVVVHSFKTPTYLEKKQDYLWRHYIRLPARGKFGVFNRTHYENVLVTRVHPEYILSEHIPGIETVEDVKESFWHNRFEQIKKFEKHLVENGTLVFKFFLHLSKEEQKNRLLRRLDRPEKNWKFSPDDLEERKFWDDYQRCYEEAINITSAPDAPWYVIPSDNKKASRTIVADIIYDELKKYKDIDEPVLSEEILKNVDLYRKQLEND</sequence>
<evidence type="ECO:0000313" key="7">
    <source>
        <dbReference type="Proteomes" id="UP000305939"/>
    </source>
</evidence>
<evidence type="ECO:0000256" key="4">
    <source>
        <dbReference type="SAM" id="Coils"/>
    </source>
</evidence>
<dbReference type="OrthoDB" id="9775224at2"/>
<dbReference type="InterPro" id="IPR022300">
    <property type="entry name" value="PPK2-rel_1"/>
</dbReference>
<keyword evidence="2" id="KW-0808">Transferase</keyword>
<dbReference type="RefSeq" id="WP_136335572.1">
    <property type="nucleotide sequence ID" value="NZ_QXMP01000009.1"/>
</dbReference>
<dbReference type="Gene3D" id="3.40.50.300">
    <property type="entry name" value="P-loop containing nucleotide triphosphate hydrolases"/>
    <property type="match status" value="1"/>
</dbReference>
<keyword evidence="4" id="KW-0175">Coiled coil</keyword>
<proteinExistence type="inferred from homology"/>
<name>A0A4S3M1N8_9FLAO</name>
<dbReference type="InterPro" id="IPR022488">
    <property type="entry name" value="PPK2-related"/>
</dbReference>
<evidence type="ECO:0000313" key="6">
    <source>
        <dbReference type="EMBL" id="THD67365.1"/>
    </source>
</evidence>
<gene>
    <name evidence="6" type="ORF">E7Z59_06800</name>
</gene>
<reference evidence="6 7" key="1">
    <citation type="submission" date="2019-04" db="EMBL/GenBank/DDBJ databases">
        <title>Draft genome sequence of Robertkochia marina CC-AMO-30D.</title>
        <authorList>
            <person name="Hameed A."/>
            <person name="Lin S.-Y."/>
            <person name="Shahina M."/>
            <person name="Lai W.-A."/>
            <person name="Young C.-C."/>
        </authorList>
    </citation>
    <scope>NUCLEOTIDE SEQUENCE [LARGE SCALE GENOMIC DNA]</scope>
    <source>
        <strain evidence="6 7">CC-AMO-30D</strain>
    </source>
</reference>
<evidence type="ECO:0000256" key="1">
    <source>
        <dbReference type="ARBA" id="ARBA00009924"/>
    </source>
</evidence>
<dbReference type="Proteomes" id="UP000305939">
    <property type="component" value="Unassembled WGS sequence"/>
</dbReference>
<feature type="domain" description="Polyphosphate kinase-2-related" evidence="5">
    <location>
        <begin position="29"/>
        <end position="266"/>
    </location>
</feature>
<dbReference type="EMBL" id="SSMC01000002">
    <property type="protein sequence ID" value="THD67365.1"/>
    <property type="molecule type" value="Genomic_DNA"/>
</dbReference>
<dbReference type="PANTHER" id="PTHR34383:SF3">
    <property type="entry name" value="POLYPHOSPHATE:AMP PHOSPHOTRANSFERASE"/>
    <property type="match status" value="1"/>
</dbReference>
<accession>A0A4S3M1N8</accession>
<dbReference type="PIRSF" id="PIRSF028756">
    <property type="entry name" value="PPK2_prd"/>
    <property type="match status" value="1"/>
</dbReference>